<gene>
    <name evidence="2" type="ordered locus">pRL70053</name>
</gene>
<evidence type="ECO:0000313" key="2">
    <source>
        <dbReference type="EMBL" id="CAK11582.1"/>
    </source>
</evidence>
<feature type="transmembrane region" description="Helical" evidence="1">
    <location>
        <begin position="65"/>
        <end position="84"/>
    </location>
</feature>
<accession>Q1M9W4</accession>
<evidence type="ECO:0000256" key="1">
    <source>
        <dbReference type="SAM" id="Phobius"/>
    </source>
</evidence>
<keyword evidence="1 2" id="KW-0812">Transmembrane</keyword>
<geneLocation type="plasmid" evidence="2 3">
    <name>pRL7</name>
</geneLocation>
<protein>
    <submittedName>
        <fullName evidence="2">Transmembrane protein</fullName>
    </submittedName>
</protein>
<proteinExistence type="predicted"/>
<sequence>MRQAHSESSVRSATFGAANSLRMVNIGLSGKFATGPSRSCGGGRIYPDVNLRGRQGSTSRGQFSVYIRVLLMGYVLIIIILLSARVGRQCSGGLN</sequence>
<keyword evidence="2" id="KW-0614">Plasmid</keyword>
<dbReference type="AlphaFoldDB" id="Q1M9W4"/>
<reference evidence="2 3" key="1">
    <citation type="journal article" date="2006" name="Genome Biol.">
        <title>The genome of Rhizobium leguminosarum has recognizable core and accessory components.</title>
        <authorList>
            <person name="Young J.W."/>
            <person name="Crossman L.C."/>
            <person name="Johnston A.W.B."/>
            <person name="Thomson N.R."/>
            <person name="Ghazoui Z.F."/>
            <person name="Hull K.H."/>
            <person name="Wexler M."/>
            <person name="Curson A.R.J."/>
            <person name="Todd J.D."/>
            <person name="Poole P.S."/>
            <person name="Mauchline T.H."/>
            <person name="East A.K."/>
            <person name="Quail M.A."/>
            <person name="Churcher C."/>
            <person name="Arrowsmith C."/>
            <person name="Cherevach A."/>
            <person name="Chillingworth T."/>
            <person name="Clarke K."/>
            <person name="Cronin A."/>
            <person name="Davis P."/>
            <person name="Fraser A."/>
            <person name="Hance Z."/>
            <person name="Hauser H."/>
            <person name="Jagels K."/>
            <person name="Moule S."/>
            <person name="Mungall K."/>
            <person name="Norbertczak H."/>
            <person name="Rabbinowitsch E."/>
            <person name="Sanders M."/>
            <person name="Simmonds M."/>
            <person name="Whitehead S."/>
            <person name="Parkhill J."/>
        </authorList>
    </citation>
    <scope>NUCLEOTIDE SEQUENCE [LARGE SCALE GENOMIC DNA]</scope>
    <source>
        <strain evidence="3">DSM 114642 / LMG 32736 / 3841</strain>
    </source>
</reference>
<keyword evidence="1" id="KW-0472">Membrane</keyword>
<keyword evidence="3" id="KW-1185">Reference proteome</keyword>
<dbReference type="EnsemblBacteria" id="CAK11582">
    <property type="protein sequence ID" value="CAK11582"/>
    <property type="gene ID" value="pRL70053"/>
</dbReference>
<evidence type="ECO:0000313" key="3">
    <source>
        <dbReference type="Proteomes" id="UP000006575"/>
    </source>
</evidence>
<keyword evidence="1" id="KW-1133">Transmembrane helix</keyword>
<name>Q1M9W4_RHIJ3</name>
<organism evidence="2 3">
    <name type="scientific">Rhizobium johnstonii (strain DSM 114642 / LMG 32736 / 3841)</name>
    <name type="common">Rhizobium leguminosarum bv. viciae</name>
    <dbReference type="NCBI Taxonomy" id="216596"/>
    <lineage>
        <taxon>Bacteria</taxon>
        <taxon>Pseudomonadati</taxon>
        <taxon>Pseudomonadota</taxon>
        <taxon>Alphaproteobacteria</taxon>
        <taxon>Hyphomicrobiales</taxon>
        <taxon>Rhizobiaceae</taxon>
        <taxon>Rhizobium/Agrobacterium group</taxon>
        <taxon>Rhizobium</taxon>
        <taxon>Rhizobium johnstonii</taxon>
    </lineage>
</organism>
<dbReference type="EMBL" id="AM236081">
    <property type="protein sequence ID" value="CAK11582.1"/>
    <property type="molecule type" value="Genomic_DNA"/>
</dbReference>
<dbReference type="Proteomes" id="UP000006575">
    <property type="component" value="Plasmid pRL7"/>
</dbReference>
<dbReference type="HOGENOM" id="CLU_2370813_0_0_5"/>
<dbReference type="KEGG" id="rle:pRL70053"/>